<dbReference type="RefSeq" id="WP_310866341.1">
    <property type="nucleotide sequence ID" value="NZ_JAVLSF010000603.1"/>
</dbReference>
<evidence type="ECO:0000313" key="1">
    <source>
        <dbReference type="EMBL" id="MDR9778233.1"/>
    </source>
</evidence>
<comment type="caution">
    <text evidence="1">The sequence shown here is derived from an EMBL/GenBank/DDBJ whole genome shotgun (WGS) entry which is preliminary data.</text>
</comment>
<name>A0AAJ2LQN5_9HYPH</name>
<feature type="non-terminal residue" evidence="1">
    <location>
        <position position="1"/>
    </location>
</feature>
<dbReference type="InterPro" id="IPR021243">
    <property type="entry name" value="DUF2804"/>
</dbReference>
<evidence type="ECO:0000313" key="2">
    <source>
        <dbReference type="Proteomes" id="UP001268610"/>
    </source>
</evidence>
<reference evidence="1" key="1">
    <citation type="submission" date="2023-04" db="EMBL/GenBank/DDBJ databases">
        <title>Genomic characterization of faba bean (Vicia faba) microsymbionts in Mexican soils.</title>
        <authorList>
            <person name="Rivera Orduna F.N."/>
            <person name="Guevara-Luna J."/>
            <person name="Yan J."/>
            <person name="Arroyo-Herrera I."/>
            <person name="Li Y."/>
            <person name="Vasquez-Murrieta M.S."/>
            <person name="Wang E.T."/>
        </authorList>
    </citation>
    <scope>NUCLEOTIDE SEQUENCE</scope>
    <source>
        <strain evidence="1">CH26</strain>
    </source>
</reference>
<dbReference type="EMBL" id="JAVLSF010000603">
    <property type="protein sequence ID" value="MDR9778233.1"/>
    <property type="molecule type" value="Genomic_DNA"/>
</dbReference>
<protein>
    <submittedName>
        <fullName evidence="1">DUF2804 family protein</fullName>
    </submittedName>
</protein>
<dbReference type="Pfam" id="PF10974">
    <property type="entry name" value="DUF2804"/>
    <property type="match status" value="1"/>
</dbReference>
<sequence>GFMAAVDDTCGMLRTETAWHWLSLSGIHNHGERFGLNLATGVNETFSTENSLWQNGQIDELPAVLFEQQDERHWRIFSANGDVDLQVTTTWRRHDAKNFIVVASQFSQWVSMVSGTIKLNNQCIDIAPQVALLEQHYAKW</sequence>
<accession>A0AAJ2LQN5</accession>
<dbReference type="Proteomes" id="UP001268610">
    <property type="component" value="Unassembled WGS sequence"/>
</dbReference>
<dbReference type="AlphaFoldDB" id="A0AAJ2LQN5"/>
<proteinExistence type="predicted"/>
<organism evidence="1 2">
    <name type="scientific">Rhizobium hidalgonense</name>
    <dbReference type="NCBI Taxonomy" id="1538159"/>
    <lineage>
        <taxon>Bacteria</taxon>
        <taxon>Pseudomonadati</taxon>
        <taxon>Pseudomonadota</taxon>
        <taxon>Alphaproteobacteria</taxon>
        <taxon>Hyphomicrobiales</taxon>
        <taxon>Rhizobiaceae</taxon>
        <taxon>Rhizobium/Agrobacterium group</taxon>
        <taxon>Rhizobium</taxon>
    </lineage>
</organism>
<gene>
    <name evidence="1" type="ORF">RJJ65_37480</name>
</gene>
<dbReference type="PANTHER" id="PTHR35868:SF4">
    <property type="entry name" value="DUF2804 DOMAIN-CONTAINING PROTEIN"/>
    <property type="match status" value="1"/>
</dbReference>
<dbReference type="PANTHER" id="PTHR35868">
    <property type="entry name" value="DUF2804 DOMAIN-CONTAINING PROTEIN-RELATED"/>
    <property type="match status" value="1"/>
</dbReference>